<evidence type="ECO:0000256" key="3">
    <source>
        <dbReference type="ARBA" id="ARBA00023163"/>
    </source>
</evidence>
<dbReference type="PANTHER" id="PTHR30154">
    <property type="entry name" value="LEUCINE-RESPONSIVE REGULATORY PROTEIN"/>
    <property type="match status" value="1"/>
</dbReference>
<keyword evidence="1" id="KW-0805">Transcription regulation</keyword>
<proteinExistence type="predicted"/>
<evidence type="ECO:0000256" key="2">
    <source>
        <dbReference type="ARBA" id="ARBA00023125"/>
    </source>
</evidence>
<dbReference type="InterPro" id="IPR019888">
    <property type="entry name" value="Tscrpt_reg_AsnC-like"/>
</dbReference>
<sequence length="346" mass="37945">MQRFPPGELPALLDATDLDIVAALHIAPRVPTAVLADVLGMPTSTANRRLARMQQDHLLRTVGRYAWQLITSSNPFELWITSAPGESRAVLEQLLRIPDVQFAMHASGPADIYANLYPLRGSDPEELLTERIPSIPGVRAIDSRMILESAKVGQSWRFQRLADEQVATLEQHRTPVSEPPLRSLDDLSELEFQTMRALGANARVSAAEVARQVGTSASTASRAIRMLLATGAVSPRVEIQPELVGYPLNAVVSIDVRPRAVQSLLDSLVDHPSVRLLSTVTGDAPVSLYAVFAGPADLSRFVLDDLGSRRDVRSTSSVVALRLQRRYWIDRDGHHLGAQVEGVLRR</sequence>
<organism evidence="6 7">
    <name type="scientific">Agrococcus jenensis</name>
    <dbReference type="NCBI Taxonomy" id="46353"/>
    <lineage>
        <taxon>Bacteria</taxon>
        <taxon>Bacillati</taxon>
        <taxon>Actinomycetota</taxon>
        <taxon>Actinomycetes</taxon>
        <taxon>Micrococcales</taxon>
        <taxon>Microbacteriaceae</taxon>
        <taxon>Agrococcus</taxon>
    </lineage>
</organism>
<evidence type="ECO:0000259" key="5">
    <source>
        <dbReference type="Pfam" id="PF13404"/>
    </source>
</evidence>
<accession>A0A3N2AVA8</accession>
<dbReference type="PRINTS" id="PR00033">
    <property type="entry name" value="HTHASNC"/>
</dbReference>
<name>A0A3N2AVA8_9MICO</name>
<dbReference type="InterPro" id="IPR019887">
    <property type="entry name" value="Tscrpt_reg_AsnC/Lrp_C"/>
</dbReference>
<evidence type="ECO:0000259" key="4">
    <source>
        <dbReference type="Pfam" id="PF01037"/>
    </source>
</evidence>
<dbReference type="EMBL" id="RKHJ01000001">
    <property type="protein sequence ID" value="ROR66838.1"/>
    <property type="molecule type" value="Genomic_DNA"/>
</dbReference>
<dbReference type="GO" id="GO:0043200">
    <property type="term" value="P:response to amino acid"/>
    <property type="evidence" value="ECO:0007669"/>
    <property type="project" value="TreeGrafter"/>
</dbReference>
<gene>
    <name evidence="6" type="ORF">EDD26_2233</name>
</gene>
<dbReference type="InterPro" id="IPR000485">
    <property type="entry name" value="AsnC-type_HTH_dom"/>
</dbReference>
<dbReference type="Gene3D" id="3.30.70.920">
    <property type="match status" value="2"/>
</dbReference>
<dbReference type="OrthoDB" id="4050641at2"/>
<dbReference type="RefSeq" id="WP_123697779.1">
    <property type="nucleotide sequence ID" value="NZ_RKHJ01000001.1"/>
</dbReference>
<dbReference type="InterPro" id="IPR036388">
    <property type="entry name" value="WH-like_DNA-bd_sf"/>
</dbReference>
<evidence type="ECO:0000313" key="6">
    <source>
        <dbReference type="EMBL" id="ROR66838.1"/>
    </source>
</evidence>
<dbReference type="SUPFAM" id="SSF46785">
    <property type="entry name" value="Winged helix' DNA-binding domain"/>
    <property type="match status" value="2"/>
</dbReference>
<dbReference type="SMART" id="SM00344">
    <property type="entry name" value="HTH_ASNC"/>
    <property type="match status" value="1"/>
</dbReference>
<feature type="domain" description="Transcription regulator AsnC/Lrp ligand binding" evidence="4">
    <location>
        <begin position="252"/>
        <end position="322"/>
    </location>
</feature>
<dbReference type="InterPro" id="IPR011008">
    <property type="entry name" value="Dimeric_a/b-barrel"/>
</dbReference>
<evidence type="ECO:0000256" key="1">
    <source>
        <dbReference type="ARBA" id="ARBA00023015"/>
    </source>
</evidence>
<dbReference type="Proteomes" id="UP000275456">
    <property type="component" value="Unassembled WGS sequence"/>
</dbReference>
<dbReference type="SUPFAM" id="SSF54909">
    <property type="entry name" value="Dimeric alpha+beta barrel"/>
    <property type="match status" value="2"/>
</dbReference>
<reference evidence="6 7" key="1">
    <citation type="submission" date="2018-11" db="EMBL/GenBank/DDBJ databases">
        <title>Sequencing the genomes of 1000 actinobacteria strains.</title>
        <authorList>
            <person name="Klenk H.-P."/>
        </authorList>
    </citation>
    <scope>NUCLEOTIDE SEQUENCE [LARGE SCALE GENOMIC DNA]</scope>
    <source>
        <strain evidence="6 7">DSM 9580</strain>
    </source>
</reference>
<dbReference type="Gene3D" id="1.10.10.10">
    <property type="entry name" value="Winged helix-like DNA-binding domain superfamily/Winged helix DNA-binding domain"/>
    <property type="match status" value="2"/>
</dbReference>
<dbReference type="GO" id="GO:0005829">
    <property type="term" value="C:cytosol"/>
    <property type="evidence" value="ECO:0007669"/>
    <property type="project" value="TreeGrafter"/>
</dbReference>
<dbReference type="Pfam" id="PF13412">
    <property type="entry name" value="HTH_24"/>
    <property type="match status" value="1"/>
</dbReference>
<comment type="caution">
    <text evidence="6">The sequence shown here is derived from an EMBL/GenBank/DDBJ whole genome shotgun (WGS) entry which is preliminary data.</text>
</comment>
<dbReference type="Pfam" id="PF13404">
    <property type="entry name" value="HTH_AsnC-type"/>
    <property type="match status" value="1"/>
</dbReference>
<dbReference type="Pfam" id="PF01037">
    <property type="entry name" value="AsnC_trans_reg"/>
    <property type="match status" value="1"/>
</dbReference>
<evidence type="ECO:0000313" key="7">
    <source>
        <dbReference type="Proteomes" id="UP000275456"/>
    </source>
</evidence>
<keyword evidence="2" id="KW-0238">DNA-binding</keyword>
<dbReference type="InterPro" id="IPR036390">
    <property type="entry name" value="WH_DNA-bd_sf"/>
</dbReference>
<feature type="domain" description="HTH asnC-type" evidence="5">
    <location>
        <begin position="13"/>
        <end position="54"/>
    </location>
</feature>
<dbReference type="GO" id="GO:0043565">
    <property type="term" value="F:sequence-specific DNA binding"/>
    <property type="evidence" value="ECO:0007669"/>
    <property type="project" value="InterPro"/>
</dbReference>
<dbReference type="PANTHER" id="PTHR30154:SF34">
    <property type="entry name" value="TRANSCRIPTIONAL REGULATOR AZLB"/>
    <property type="match status" value="1"/>
</dbReference>
<keyword evidence="7" id="KW-1185">Reference proteome</keyword>
<protein>
    <submittedName>
        <fullName evidence="6">AsnC family transcriptional regulator</fullName>
    </submittedName>
</protein>
<keyword evidence="3" id="KW-0804">Transcription</keyword>
<dbReference type="AlphaFoldDB" id="A0A3N2AVA8"/>